<gene>
    <name evidence="3" type="ORF">HHI36_015200</name>
</gene>
<keyword evidence="2" id="KW-0812">Transmembrane</keyword>
<dbReference type="Proteomes" id="UP001516400">
    <property type="component" value="Unassembled WGS sequence"/>
</dbReference>
<accession>A0ABD2N584</accession>
<dbReference type="AlphaFoldDB" id="A0ABD2N584"/>
<evidence type="ECO:0000313" key="4">
    <source>
        <dbReference type="Proteomes" id="UP001516400"/>
    </source>
</evidence>
<evidence type="ECO:0000256" key="1">
    <source>
        <dbReference type="SAM" id="MobiDB-lite"/>
    </source>
</evidence>
<dbReference type="EMBL" id="JABFTP020000062">
    <property type="protein sequence ID" value="KAL3273773.1"/>
    <property type="molecule type" value="Genomic_DNA"/>
</dbReference>
<organism evidence="3 4">
    <name type="scientific">Cryptolaemus montrouzieri</name>
    <dbReference type="NCBI Taxonomy" id="559131"/>
    <lineage>
        <taxon>Eukaryota</taxon>
        <taxon>Metazoa</taxon>
        <taxon>Ecdysozoa</taxon>
        <taxon>Arthropoda</taxon>
        <taxon>Hexapoda</taxon>
        <taxon>Insecta</taxon>
        <taxon>Pterygota</taxon>
        <taxon>Neoptera</taxon>
        <taxon>Endopterygota</taxon>
        <taxon>Coleoptera</taxon>
        <taxon>Polyphaga</taxon>
        <taxon>Cucujiformia</taxon>
        <taxon>Coccinelloidea</taxon>
        <taxon>Coccinellidae</taxon>
        <taxon>Scymninae</taxon>
        <taxon>Scymnini</taxon>
        <taxon>Cryptolaemus</taxon>
    </lineage>
</organism>
<comment type="caution">
    <text evidence="3">The sequence shown here is derived from an EMBL/GenBank/DDBJ whole genome shotgun (WGS) entry which is preliminary data.</text>
</comment>
<protein>
    <submittedName>
        <fullName evidence="3">Uncharacterized protein</fullName>
    </submittedName>
</protein>
<evidence type="ECO:0000313" key="3">
    <source>
        <dbReference type="EMBL" id="KAL3273773.1"/>
    </source>
</evidence>
<keyword evidence="2" id="KW-0472">Membrane</keyword>
<feature type="region of interest" description="Disordered" evidence="1">
    <location>
        <begin position="191"/>
        <end position="219"/>
    </location>
</feature>
<evidence type="ECO:0000256" key="2">
    <source>
        <dbReference type="SAM" id="Phobius"/>
    </source>
</evidence>
<reference evidence="3 4" key="1">
    <citation type="journal article" date="2021" name="BMC Biol.">
        <title>Horizontally acquired antibacterial genes associated with adaptive radiation of ladybird beetles.</title>
        <authorList>
            <person name="Li H.S."/>
            <person name="Tang X.F."/>
            <person name="Huang Y.H."/>
            <person name="Xu Z.Y."/>
            <person name="Chen M.L."/>
            <person name="Du X.Y."/>
            <person name="Qiu B.Y."/>
            <person name="Chen P.T."/>
            <person name="Zhang W."/>
            <person name="Slipinski A."/>
            <person name="Escalona H.E."/>
            <person name="Waterhouse R.M."/>
            <person name="Zwick A."/>
            <person name="Pang H."/>
        </authorList>
    </citation>
    <scope>NUCLEOTIDE SEQUENCE [LARGE SCALE GENOMIC DNA]</scope>
    <source>
        <strain evidence="3">SYSU2018</strain>
    </source>
</reference>
<feature type="transmembrane region" description="Helical" evidence="2">
    <location>
        <begin position="12"/>
        <end position="33"/>
    </location>
</feature>
<keyword evidence="2" id="KW-1133">Transmembrane helix</keyword>
<sequence>MLDVGQSISDFLLKGAEFQVGFFLLCGAVLALAHDFKQKKRQILQGAEREVDPETSETGFPEAAAVQGGSKYFQYIHVPAKDHYEHGHRRGNEHHFIERHEKAKPHEGEFKTKVRWGDKHGGYGEHYWDYNHAGHGGHDGEESNQNAQYAAYEEEETAPVPAYTDNARGKREQIDSDVEFISPKARSLVLSGVTGKHGGNYKSEQDYERGKREQKKKRVKSINGDYLLYKPDSGRVVDQKSGITYELKPVDF</sequence>
<proteinExistence type="predicted"/>
<keyword evidence="4" id="KW-1185">Reference proteome</keyword>
<name>A0ABD2N584_9CUCU</name>